<dbReference type="HOGENOM" id="CLU_160719_0_0_6"/>
<dbReference type="RefSeq" id="WP_038642711.1">
    <property type="nucleotide sequence ID" value="NZ_CP009888.1"/>
</dbReference>
<dbReference type="AlphaFoldDB" id="A0A0A7EI06"/>
<dbReference type="eggNOG" id="COG2913">
    <property type="taxonomic scope" value="Bacteria"/>
</dbReference>
<evidence type="ECO:0000313" key="3">
    <source>
        <dbReference type="Proteomes" id="UP000030341"/>
    </source>
</evidence>
<dbReference type="OrthoDB" id="6399368at2"/>
<feature type="chain" id="PRO_5002037929" evidence="1">
    <location>
        <begin position="22"/>
        <end position="121"/>
    </location>
</feature>
<dbReference type="EMBL" id="CP009888">
    <property type="protein sequence ID" value="AIY66158.1"/>
    <property type="molecule type" value="Genomic_DNA"/>
</dbReference>
<reference evidence="2 3" key="1">
    <citation type="submission" date="2014-11" db="EMBL/GenBank/DDBJ databases">
        <title>Complete Genome Sequence of Pseudoalteromonas sp. Strain OCN003 Isolated from Kaneohe Bay, Oahu, Hawaii.</title>
        <authorList>
            <person name="Beurmann S."/>
            <person name="Videau P."/>
            <person name="Ushijima B."/>
            <person name="Smith A.M."/>
            <person name="Aeby G.S."/>
            <person name="Callahan S.M."/>
            <person name="Belcaid M."/>
        </authorList>
    </citation>
    <scope>NUCLEOTIDE SEQUENCE [LARGE SCALE GENOMIC DNA]</scope>
    <source>
        <strain evidence="2 3">OCN003</strain>
    </source>
</reference>
<dbReference type="Pfam" id="PF11399">
    <property type="entry name" value="DUF3192"/>
    <property type="match status" value="1"/>
</dbReference>
<evidence type="ECO:0000313" key="2">
    <source>
        <dbReference type="EMBL" id="AIY66158.1"/>
    </source>
</evidence>
<keyword evidence="2" id="KW-0449">Lipoprotein</keyword>
<evidence type="ECO:0000256" key="1">
    <source>
        <dbReference type="SAM" id="SignalP"/>
    </source>
</evidence>
<feature type="signal peptide" evidence="1">
    <location>
        <begin position="1"/>
        <end position="21"/>
    </location>
</feature>
<sequence>MKYLVLASALSLPLLTGCVVAVGGEGKSSHTSSWERTHEKNRKVIANMELGKEYQMVINKLGTPSFSELVKQGDTEFRVLYYATNSIHSDGKTTKDECTPLVFKNNLLTGWGENALNQLKH</sequence>
<protein>
    <submittedName>
        <fullName evidence="2">Lipoprotein</fullName>
    </submittedName>
</protein>
<dbReference type="KEGG" id="pseo:OM33_14340"/>
<keyword evidence="3" id="KW-1185">Reference proteome</keyword>
<accession>A0A0A7EI06</accession>
<proteinExistence type="predicted"/>
<keyword evidence="1" id="KW-0732">Signal</keyword>
<dbReference type="PROSITE" id="PS51257">
    <property type="entry name" value="PROKAR_LIPOPROTEIN"/>
    <property type="match status" value="1"/>
</dbReference>
<dbReference type="InterPro" id="IPR021534">
    <property type="entry name" value="DUF3192"/>
</dbReference>
<organism evidence="2 3">
    <name type="scientific">Pseudoalteromonas piratica</name>
    <dbReference type="NCBI Taxonomy" id="1348114"/>
    <lineage>
        <taxon>Bacteria</taxon>
        <taxon>Pseudomonadati</taxon>
        <taxon>Pseudomonadota</taxon>
        <taxon>Gammaproteobacteria</taxon>
        <taxon>Alteromonadales</taxon>
        <taxon>Pseudoalteromonadaceae</taxon>
        <taxon>Pseudoalteromonas</taxon>
    </lineage>
</organism>
<gene>
    <name evidence="2" type="ORF">OM33_14340</name>
</gene>
<name>A0A0A7EI06_9GAMM</name>
<dbReference type="STRING" id="1348114.OM33_14340"/>
<dbReference type="Proteomes" id="UP000030341">
    <property type="component" value="Chromosome 1"/>
</dbReference>